<gene>
    <name evidence="2" type="ORF">CNECB9_3760100</name>
</gene>
<evidence type="ECO:0000313" key="2">
    <source>
        <dbReference type="EMBL" id="SCU77953.1"/>
    </source>
</evidence>
<dbReference type="GO" id="GO:0004803">
    <property type="term" value="F:transposase activity"/>
    <property type="evidence" value="ECO:0007669"/>
    <property type="project" value="InterPro"/>
</dbReference>
<sequence length="375" mass="42673">MDTALQRQPTTFTGELYIAFELGDKSWKLSLSDAVRAPSRHTVTAGDTEAVLNVITKAKGRCQLPTEARIRSCYEAGRDGFWLHRWLTEQGIHNLVVDSASIEVNRRARRAKTDRLDGDKLLSMLMRYHAGERRVWAVARVPTPQQEDDRRSHRELERLRHERTAHSNRICSLLVLHNLRPPHIGKRSWKPWWAEHGSQLPPNLRAEIERGLARLALVDTQILSIEAQQREAVKAGTQPAIALLARLKGIGVGSAWLLVKELFGWRRFHNRRELAGCLGLAPMPYSSGETHVDQGISKAGNKRSRWLMIELGWSWLRYQPASVLAQWFHKRFASAGKRMRRVGIVALARRLAIALWRYLEYGEIPPGASLKPVAT</sequence>
<dbReference type="PANTHER" id="PTHR33055:SF3">
    <property type="entry name" value="PUTATIVE TRANSPOSASE FOR IS117-RELATED"/>
    <property type="match status" value="1"/>
</dbReference>
<accession>A0A1K0JH72</accession>
<organism evidence="2">
    <name type="scientific">Cupriavidus necator</name>
    <name type="common">Alcaligenes eutrophus</name>
    <name type="synonym">Ralstonia eutropha</name>
    <dbReference type="NCBI Taxonomy" id="106590"/>
    <lineage>
        <taxon>Bacteria</taxon>
        <taxon>Pseudomonadati</taxon>
        <taxon>Pseudomonadota</taxon>
        <taxon>Betaproteobacteria</taxon>
        <taxon>Burkholderiales</taxon>
        <taxon>Burkholderiaceae</taxon>
        <taxon>Cupriavidus</taxon>
    </lineage>
</organism>
<feature type="domain" description="Transposase IS116/IS110/IS902 C-terminal" evidence="1">
    <location>
        <begin position="243"/>
        <end position="321"/>
    </location>
</feature>
<dbReference type="EMBL" id="FMSH01000308">
    <property type="protein sequence ID" value="SCU77953.1"/>
    <property type="molecule type" value="Genomic_DNA"/>
</dbReference>
<dbReference type="AlphaFoldDB" id="A0A1K0JH72"/>
<dbReference type="GO" id="GO:0003677">
    <property type="term" value="F:DNA binding"/>
    <property type="evidence" value="ECO:0007669"/>
    <property type="project" value="InterPro"/>
</dbReference>
<dbReference type="Pfam" id="PF02371">
    <property type="entry name" value="Transposase_20"/>
    <property type="match status" value="1"/>
</dbReference>
<dbReference type="PANTHER" id="PTHR33055">
    <property type="entry name" value="TRANSPOSASE FOR INSERTION SEQUENCE ELEMENT IS1111A"/>
    <property type="match status" value="1"/>
</dbReference>
<reference evidence="2" key="1">
    <citation type="submission" date="2016-09" db="EMBL/GenBank/DDBJ databases">
        <authorList>
            <person name="Capua I."/>
            <person name="De Benedictis P."/>
            <person name="Joannis T."/>
            <person name="Lombin L.H."/>
            <person name="Cattoli G."/>
        </authorList>
    </citation>
    <scope>NUCLEOTIDE SEQUENCE</scope>
    <source>
        <strain evidence="2">B9</strain>
    </source>
</reference>
<evidence type="ECO:0000259" key="1">
    <source>
        <dbReference type="Pfam" id="PF02371"/>
    </source>
</evidence>
<dbReference type="InterPro" id="IPR047650">
    <property type="entry name" value="Transpos_IS110"/>
</dbReference>
<dbReference type="NCBIfam" id="NF033542">
    <property type="entry name" value="transpos_IS110"/>
    <property type="match status" value="1"/>
</dbReference>
<protein>
    <submittedName>
        <fullName evidence="2">Transposase</fullName>
    </submittedName>
</protein>
<dbReference type="InterPro" id="IPR003346">
    <property type="entry name" value="Transposase_20"/>
</dbReference>
<dbReference type="RefSeq" id="WP_340526958.1">
    <property type="nucleotide sequence ID" value="NZ_FMSH01000308.1"/>
</dbReference>
<proteinExistence type="predicted"/>
<name>A0A1K0JH72_CUPNE</name>
<dbReference type="GO" id="GO:0006313">
    <property type="term" value="P:DNA transposition"/>
    <property type="evidence" value="ECO:0007669"/>
    <property type="project" value="InterPro"/>
</dbReference>